<protein>
    <submittedName>
        <fullName evidence="1">Uncharacterized protein</fullName>
    </submittedName>
</protein>
<dbReference type="EMBL" id="BPLR01003300">
    <property type="protein sequence ID" value="GIX83173.1"/>
    <property type="molecule type" value="Genomic_DNA"/>
</dbReference>
<keyword evidence="2" id="KW-1185">Reference proteome</keyword>
<accession>A0AAV4NEV1</accession>
<organism evidence="1 2">
    <name type="scientific">Caerostris extrusa</name>
    <name type="common">Bark spider</name>
    <name type="synonym">Caerostris bankana</name>
    <dbReference type="NCBI Taxonomy" id="172846"/>
    <lineage>
        <taxon>Eukaryota</taxon>
        <taxon>Metazoa</taxon>
        <taxon>Ecdysozoa</taxon>
        <taxon>Arthropoda</taxon>
        <taxon>Chelicerata</taxon>
        <taxon>Arachnida</taxon>
        <taxon>Araneae</taxon>
        <taxon>Araneomorphae</taxon>
        <taxon>Entelegynae</taxon>
        <taxon>Araneoidea</taxon>
        <taxon>Araneidae</taxon>
        <taxon>Caerostris</taxon>
    </lineage>
</organism>
<reference evidence="1 2" key="1">
    <citation type="submission" date="2021-06" db="EMBL/GenBank/DDBJ databases">
        <title>Caerostris extrusa draft genome.</title>
        <authorList>
            <person name="Kono N."/>
            <person name="Arakawa K."/>
        </authorList>
    </citation>
    <scope>NUCLEOTIDE SEQUENCE [LARGE SCALE GENOMIC DNA]</scope>
</reference>
<dbReference type="Proteomes" id="UP001054945">
    <property type="component" value="Unassembled WGS sequence"/>
</dbReference>
<gene>
    <name evidence="1" type="ORF">CEXT_748701</name>
</gene>
<evidence type="ECO:0000313" key="1">
    <source>
        <dbReference type="EMBL" id="GIX83173.1"/>
    </source>
</evidence>
<proteinExistence type="predicted"/>
<name>A0AAV4NEV1_CAEEX</name>
<evidence type="ECO:0000313" key="2">
    <source>
        <dbReference type="Proteomes" id="UP001054945"/>
    </source>
</evidence>
<comment type="caution">
    <text evidence="1">The sequence shown here is derived from an EMBL/GenBank/DDBJ whole genome shotgun (WGS) entry which is preliminary data.</text>
</comment>
<sequence>MEIEVDYEINLRTFPEDLLILADNTTMLILMEYDILWPEKFTNNERYREFCRKYAKSIAKNRYSDIFDWELTLELCPKYWSTDEATFRNSVRPFRCLAKLYPYDKNAFFFYSHCVLCAAKFYYKLGLEEAPMLAFLEVILVAKSVFPNGVFDAAVR</sequence>
<dbReference type="AlphaFoldDB" id="A0AAV4NEV1"/>